<name>A0A448YJ71_BRENA</name>
<evidence type="ECO:0000256" key="3">
    <source>
        <dbReference type="ARBA" id="ARBA00022692"/>
    </source>
</evidence>
<reference evidence="13 14" key="1">
    <citation type="submission" date="2018-12" db="EMBL/GenBank/DDBJ databases">
        <authorList>
            <person name="Tiukova I."/>
            <person name="Dainat J."/>
        </authorList>
    </citation>
    <scope>NUCLEOTIDE SEQUENCE [LARGE SCALE GENOMIC DNA]</scope>
</reference>
<evidence type="ECO:0000256" key="6">
    <source>
        <dbReference type="ARBA" id="ARBA00023098"/>
    </source>
</evidence>
<dbReference type="STRING" id="13370.A0A448YJ71"/>
<keyword evidence="7 12" id="KW-0472">Membrane</keyword>
<dbReference type="GO" id="GO:0016540">
    <property type="term" value="P:protein autoprocessing"/>
    <property type="evidence" value="ECO:0007669"/>
    <property type="project" value="UniProtKB-UniRule"/>
</dbReference>
<comment type="catalytic activity">
    <reaction evidence="12">
        <text>a 1,2-diacyl-sn-glycero-3-phospho-L-serine + H(+) = a 1,2-diacyl-sn-glycero-3-phosphoethanolamine + CO2</text>
        <dbReference type="Rhea" id="RHEA:20828"/>
        <dbReference type="ChEBI" id="CHEBI:15378"/>
        <dbReference type="ChEBI" id="CHEBI:16526"/>
        <dbReference type="ChEBI" id="CHEBI:57262"/>
        <dbReference type="ChEBI" id="CHEBI:64612"/>
        <dbReference type="EC" id="4.1.1.65"/>
    </reaction>
</comment>
<feature type="site" description="Cleavage (non-hydrolytic); by autocatalysis" evidence="12">
    <location>
        <begin position="553"/>
        <end position="554"/>
    </location>
</feature>
<evidence type="ECO:0000256" key="9">
    <source>
        <dbReference type="ARBA" id="ARBA00023239"/>
    </source>
</evidence>
<comment type="cofactor">
    <cofactor evidence="12">
        <name>pyruvate</name>
        <dbReference type="ChEBI" id="CHEBI:15361"/>
    </cofactor>
    <text evidence="12">Binds 1 pyruvoyl group covalently per subunit.</text>
</comment>
<comment type="function">
    <text evidence="12">Catalyzes the formation of phosphatidylethanolamine (PtdEtn) from phosphatidylserine (PtdSer). Plays a central role in phospholipid metabolism and in the interorganelle trafficking of phosphatidylserine.</text>
</comment>
<comment type="subunit">
    <text evidence="12">Heterodimer of a large membrane-associated beta subunit and a small pyruvoyl-containing alpha subunit.</text>
</comment>
<dbReference type="EMBL" id="CAACVR010000008">
    <property type="protein sequence ID" value="VEU20936.1"/>
    <property type="molecule type" value="Genomic_DNA"/>
</dbReference>
<keyword evidence="10 12" id="KW-1208">Phospholipid metabolism</keyword>
<sequence length="588" mass="67945">MALSRRLFFFSSRVRPLVPPNGGLLRIPLDLSKPLSRASASSYNRTLVAQQRQQRKMKQRKMFITLAHFSVYYYHFPKIPRPHRNMLYYSLASSSTLIAGSIRHFSTFKGSRNGAQGVSAGAKFLSSTRKRLFDYGRRRLATASGRAPQLKLKRQRRFRNFFTLTTIAIIFFGVVSRYEFTEYDDEEEVDEETVKKQSQRKRQVIRPTNVLLYLYSRLPLNALSRLWGQFNSVELPLWLREPGFKFYARVFGVNMDEMVDPELKHYHNLSEFFYRRIRPETRPVDPDAQLCSPCDGRIIKLGLVKNGEIEQVKGMTYELEALLGTTNSKLLAEPCRTIEYPLRDSKTDVDTSRFLKDYEEHDHSQHVNELVKYEEEGDVAIFHPSVADVVKISSKLYRPRKDDTHKLYYAVIYLDPGDYHHFHSPANWVATTRRHFAGELYSVAPYFQRTFNNLFVLNERVALLGYWTHGFFSMTPVGATNVGSIRVNFDKDLSTNIPYKNVEYPEEGNQSLVGCRKRVKKNTCYEATYSKASKILEGQPLFKGEEMGGFMLGSTVVLCFEAPAEFAFKVKEGDHVKVGERFGYFGSK</sequence>
<feature type="topological domain" description="Mitochondrial matrix" evidence="12">
    <location>
        <begin position="1"/>
        <end position="161"/>
    </location>
</feature>
<evidence type="ECO:0000256" key="8">
    <source>
        <dbReference type="ARBA" id="ARBA00023209"/>
    </source>
</evidence>
<dbReference type="InParanoid" id="A0A448YJ71"/>
<keyword evidence="2 12" id="KW-0444">Lipid biosynthesis</keyword>
<comment type="pathway">
    <text evidence="12">Phospholipid metabolism; phosphatidylethanolamine biosynthesis; phosphatidylethanolamine from CDP-diacylglycerol: step 2/2.</text>
</comment>
<dbReference type="GO" id="GO:0004609">
    <property type="term" value="F:phosphatidylserine decarboxylase activity"/>
    <property type="evidence" value="ECO:0007669"/>
    <property type="project" value="UniProtKB-UniRule"/>
</dbReference>
<evidence type="ECO:0000256" key="12">
    <source>
        <dbReference type="HAMAP-Rule" id="MF_03208"/>
    </source>
</evidence>
<comment type="PTM">
    <text evidence="12">Is synthesized initially as an inactive proenzyme. Formation of the active enzyme involves a self-maturation process in which the active site pyruvoyl group is generated from an internal serine residue via an autocatalytic post-translational modification. Two non-identical subunits are generated from the proenzyme in this reaction, and the pyruvate is formed at the N-terminus of the alpha chain, which is derived from the carboxyl end of the proenzyme. The autoendoproteolytic cleavage occurs by a canonical serine protease mechanism, in which the side chain hydroxyl group of the serine supplies its oxygen atom to form the C-terminus of the beta chain, while the remainder of the serine residue undergoes an oxidative deamination to produce ammonia and the pyruvoyl prosthetic group on the alpha chain. During this reaction, the Ser that is part of the protease active site of the proenzyme becomes the pyruvoyl prosthetic group, which constitutes an essential element of the active site of the mature decarboxylase.</text>
</comment>
<dbReference type="AlphaFoldDB" id="A0A448YJ71"/>
<keyword evidence="12" id="KW-0999">Mitochondrion inner membrane</keyword>
<dbReference type="NCBIfam" id="TIGR00163">
    <property type="entry name" value="PS_decarb"/>
    <property type="match status" value="1"/>
</dbReference>
<keyword evidence="12" id="KW-0496">Mitochondrion</keyword>
<feature type="modified residue" description="Pyruvic acid (Ser); by autocatalysis" evidence="12">
    <location>
        <position position="554"/>
    </location>
</feature>
<keyword evidence="5 12" id="KW-1133">Transmembrane helix</keyword>
<keyword evidence="8 12" id="KW-0594">Phospholipid biosynthesis</keyword>
<dbReference type="OrthoDB" id="4330at2759"/>
<evidence type="ECO:0000256" key="10">
    <source>
        <dbReference type="ARBA" id="ARBA00023264"/>
    </source>
</evidence>
<feature type="active site" description="Schiff-base intermediate with substrate; via pyruvic acid; for decarboxylase activity" evidence="12">
    <location>
        <position position="554"/>
    </location>
</feature>
<protein>
    <recommendedName>
        <fullName evidence="12">Phosphatidylserine decarboxylase proenzyme 1, mitochondrial</fullName>
        <ecNumber evidence="12">4.1.1.65</ecNumber>
    </recommendedName>
    <component>
        <recommendedName>
            <fullName evidence="12">Phosphatidylserine decarboxylase 1 beta chain</fullName>
        </recommendedName>
    </component>
    <component>
        <recommendedName>
            <fullName evidence="12">Phosphatidylserine decarboxylase 1 alpha chain</fullName>
        </recommendedName>
    </component>
</protein>
<evidence type="ECO:0000313" key="13">
    <source>
        <dbReference type="EMBL" id="VEU20936.1"/>
    </source>
</evidence>
<keyword evidence="9 12" id="KW-0456">Lyase</keyword>
<dbReference type="PANTHER" id="PTHR10067:SF6">
    <property type="entry name" value="PHOSPHATIDYLSERINE DECARBOXYLASE PROENZYME, MITOCHONDRIAL"/>
    <property type="match status" value="1"/>
</dbReference>
<keyword evidence="11 12" id="KW-0670">Pyruvate</keyword>
<dbReference type="InterPro" id="IPR003817">
    <property type="entry name" value="PS_Dcarbxylase"/>
</dbReference>
<dbReference type="GO" id="GO:0005743">
    <property type="term" value="C:mitochondrial inner membrane"/>
    <property type="evidence" value="ECO:0007669"/>
    <property type="project" value="UniProtKB-SubCell"/>
</dbReference>
<dbReference type="GO" id="GO:0006646">
    <property type="term" value="P:phosphatidylethanolamine biosynthetic process"/>
    <property type="evidence" value="ECO:0007669"/>
    <property type="project" value="UniProtKB-UniRule"/>
</dbReference>
<feature type="chain" id="PRO_5023408288" description="Phosphatidylserine decarboxylase 1 beta chain" evidence="12">
    <location>
        <begin position="1"/>
        <end position="553"/>
    </location>
</feature>
<dbReference type="FunCoup" id="A0A448YJ71">
    <property type="interactions" value="511"/>
</dbReference>
<evidence type="ECO:0000256" key="1">
    <source>
        <dbReference type="ARBA" id="ARBA00005189"/>
    </source>
</evidence>
<evidence type="ECO:0000256" key="5">
    <source>
        <dbReference type="ARBA" id="ARBA00022989"/>
    </source>
</evidence>
<evidence type="ECO:0000256" key="7">
    <source>
        <dbReference type="ARBA" id="ARBA00023136"/>
    </source>
</evidence>
<feature type="active site" description="Charge relay system; for autoendoproteolytic cleavage activity" evidence="12">
    <location>
        <position position="554"/>
    </location>
</feature>
<feature type="active site" description="Charge relay system; for autoendoproteolytic cleavage activity" evidence="12">
    <location>
        <position position="295"/>
    </location>
</feature>
<feature type="active site" description="Charge relay system; for autoendoproteolytic cleavage activity" evidence="12">
    <location>
        <position position="423"/>
    </location>
</feature>
<comment type="subcellular location">
    <molecule>Phosphatidylserine decarboxylase 1 beta chain</molecule>
    <subcellularLocation>
        <location evidence="12">Mitochondrion inner membrane</location>
        <topology evidence="12">Single-pass membrane protein</topology>
        <orientation evidence="12">Intermembrane side</orientation>
    </subcellularLocation>
</comment>
<dbReference type="Pfam" id="PF02666">
    <property type="entry name" value="PS_Dcarbxylase"/>
    <property type="match status" value="2"/>
</dbReference>
<dbReference type="HAMAP" id="MF_03208">
    <property type="entry name" value="PS_decarb_PSD_B_type1_euk"/>
    <property type="match status" value="1"/>
</dbReference>
<evidence type="ECO:0000256" key="11">
    <source>
        <dbReference type="ARBA" id="ARBA00023317"/>
    </source>
</evidence>
<comment type="pathway">
    <text evidence="1">Lipid metabolism.</text>
</comment>
<feature type="topological domain" description="Mitochondrial intermembrane" evidence="12">
    <location>
        <begin position="181"/>
        <end position="588"/>
    </location>
</feature>
<keyword evidence="4 12" id="KW-0210">Decarboxylase</keyword>
<dbReference type="EC" id="4.1.1.65" evidence="12"/>
<keyword evidence="14" id="KW-1185">Reference proteome</keyword>
<dbReference type="UniPathway" id="UPA00558">
    <property type="reaction ID" value="UER00616"/>
</dbReference>
<accession>A0A448YJ71</accession>
<organism evidence="13 14">
    <name type="scientific">Brettanomyces naardenensis</name>
    <name type="common">Yeast</name>
    <dbReference type="NCBI Taxonomy" id="13370"/>
    <lineage>
        <taxon>Eukaryota</taxon>
        <taxon>Fungi</taxon>
        <taxon>Dikarya</taxon>
        <taxon>Ascomycota</taxon>
        <taxon>Saccharomycotina</taxon>
        <taxon>Pichiomycetes</taxon>
        <taxon>Pichiales</taxon>
        <taxon>Pichiaceae</taxon>
        <taxon>Brettanomyces</taxon>
    </lineage>
</organism>
<comment type="similarity">
    <text evidence="12">Belongs to the phosphatidylserine decarboxylase family. PSD-B subfamily. Eukaryotic type I sub-subfamily.</text>
</comment>
<gene>
    <name evidence="12" type="primary">PSD1</name>
    <name evidence="13" type="ORF">BRENAR_LOCUS1671</name>
</gene>
<evidence type="ECO:0000256" key="2">
    <source>
        <dbReference type="ARBA" id="ARBA00022516"/>
    </source>
</evidence>
<comment type="subcellular location">
    <molecule>Phosphatidylserine decarboxylase 1 alpha chain</molecule>
    <subcellularLocation>
        <location evidence="12">Mitochondrion inner membrane</location>
        <topology evidence="12">Peripheral membrane protein</topology>
        <orientation evidence="12">Intermembrane side</orientation>
    </subcellularLocation>
    <text evidence="12">Anchored to the mitochondrial inner membrane through its interaction with the integral membrane beta chain.</text>
</comment>
<dbReference type="InterPro" id="IPR033661">
    <property type="entry name" value="PSD_type1_euk"/>
</dbReference>
<evidence type="ECO:0000256" key="4">
    <source>
        <dbReference type="ARBA" id="ARBA00022793"/>
    </source>
</evidence>
<keyword evidence="6 12" id="KW-0443">Lipid metabolism</keyword>
<keyword evidence="12" id="KW-0865">Zymogen</keyword>
<evidence type="ECO:0000313" key="14">
    <source>
        <dbReference type="Proteomes" id="UP000290900"/>
    </source>
</evidence>
<proteinExistence type="inferred from homology"/>
<dbReference type="InterPro" id="IPR033177">
    <property type="entry name" value="PSD-B"/>
</dbReference>
<feature type="chain" id="PRO_5023408287" description="Phosphatidylserine decarboxylase 1 alpha chain" evidence="12">
    <location>
        <begin position="554"/>
        <end position="588"/>
    </location>
</feature>
<dbReference type="Proteomes" id="UP000290900">
    <property type="component" value="Unassembled WGS sequence"/>
</dbReference>
<dbReference type="PANTHER" id="PTHR10067">
    <property type="entry name" value="PHOSPHATIDYLSERINE DECARBOXYLASE"/>
    <property type="match status" value="1"/>
</dbReference>
<keyword evidence="3 12" id="KW-0812">Transmembrane</keyword>